<feature type="compositionally biased region" description="Basic and acidic residues" evidence="7">
    <location>
        <begin position="8"/>
        <end position="21"/>
    </location>
</feature>
<dbReference type="PANTHER" id="PTHR24356:SF184">
    <property type="entry name" value="SERINE_THREONINE-PROTEIN KINASE TRICORNERED"/>
    <property type="match status" value="1"/>
</dbReference>
<evidence type="ECO:0000256" key="3">
    <source>
        <dbReference type="ARBA" id="ARBA00022679"/>
    </source>
</evidence>
<evidence type="ECO:0000256" key="5">
    <source>
        <dbReference type="ARBA" id="ARBA00022777"/>
    </source>
</evidence>
<evidence type="ECO:0000256" key="4">
    <source>
        <dbReference type="ARBA" id="ARBA00022741"/>
    </source>
</evidence>
<feature type="region of interest" description="Disordered" evidence="7">
    <location>
        <begin position="1"/>
        <end position="21"/>
    </location>
</feature>
<keyword evidence="3" id="KW-0808">Transferase</keyword>
<dbReference type="GO" id="GO:0004674">
    <property type="term" value="F:protein serine/threonine kinase activity"/>
    <property type="evidence" value="ECO:0007669"/>
    <property type="project" value="UniProtKB-KW"/>
</dbReference>
<evidence type="ECO:0000313" key="8">
    <source>
        <dbReference type="EMBL" id="KAG6957129.1"/>
    </source>
</evidence>
<organism evidence="8 9">
    <name type="scientific">Phytophthora aleatoria</name>
    <dbReference type="NCBI Taxonomy" id="2496075"/>
    <lineage>
        <taxon>Eukaryota</taxon>
        <taxon>Sar</taxon>
        <taxon>Stramenopiles</taxon>
        <taxon>Oomycota</taxon>
        <taxon>Peronosporomycetes</taxon>
        <taxon>Peronosporales</taxon>
        <taxon>Peronosporaceae</taxon>
        <taxon>Phytophthora</taxon>
    </lineage>
</organism>
<proteinExistence type="predicted"/>
<dbReference type="EC" id="2.7.11.1" evidence="1"/>
<evidence type="ECO:0000256" key="2">
    <source>
        <dbReference type="ARBA" id="ARBA00022527"/>
    </source>
</evidence>
<keyword evidence="6" id="KW-0067">ATP-binding</keyword>
<accession>A0A8J5M2X6</accession>
<evidence type="ECO:0000256" key="6">
    <source>
        <dbReference type="ARBA" id="ARBA00022840"/>
    </source>
</evidence>
<comment type="caution">
    <text evidence="8">The sequence shown here is derived from an EMBL/GenBank/DDBJ whole genome shotgun (WGS) entry which is preliminary data.</text>
</comment>
<dbReference type="EMBL" id="JAENGY010000751">
    <property type="protein sequence ID" value="KAG6957129.1"/>
    <property type="molecule type" value="Genomic_DNA"/>
</dbReference>
<keyword evidence="4" id="KW-0547">Nucleotide-binding</keyword>
<gene>
    <name evidence="8" type="ORF">JG688_00011101</name>
</gene>
<evidence type="ECO:0000256" key="1">
    <source>
        <dbReference type="ARBA" id="ARBA00012513"/>
    </source>
</evidence>
<keyword evidence="9" id="KW-1185">Reference proteome</keyword>
<keyword evidence="2" id="KW-0723">Serine/threonine-protein kinase</keyword>
<reference evidence="8" key="1">
    <citation type="submission" date="2021-01" db="EMBL/GenBank/DDBJ databases">
        <title>Phytophthora aleatoria, a newly-described species from Pinus radiata is distinct from Phytophthora cactorum isolates based on comparative genomics.</title>
        <authorList>
            <person name="Mcdougal R."/>
            <person name="Panda P."/>
            <person name="Williams N."/>
            <person name="Studholme D.J."/>
        </authorList>
    </citation>
    <scope>NUCLEOTIDE SEQUENCE</scope>
    <source>
        <strain evidence="8">NZFS 4037</strain>
    </source>
</reference>
<evidence type="ECO:0000313" key="9">
    <source>
        <dbReference type="Proteomes" id="UP000709295"/>
    </source>
</evidence>
<dbReference type="GO" id="GO:0005524">
    <property type="term" value="F:ATP binding"/>
    <property type="evidence" value="ECO:0007669"/>
    <property type="project" value="UniProtKB-KW"/>
</dbReference>
<dbReference type="Proteomes" id="UP000709295">
    <property type="component" value="Unassembled WGS sequence"/>
</dbReference>
<dbReference type="GO" id="GO:0035556">
    <property type="term" value="P:intracellular signal transduction"/>
    <property type="evidence" value="ECO:0007669"/>
    <property type="project" value="TreeGrafter"/>
</dbReference>
<protein>
    <recommendedName>
        <fullName evidence="1">non-specific serine/threonine protein kinase</fullName>
        <ecNumber evidence="1">2.7.11.1</ecNumber>
    </recommendedName>
</protein>
<sequence length="151" mass="17259">MARQLLGPERKKEQHRQELRSKELQSLRDQCKCLAVGDFQPPALIGRGASERPVWCGLETKVGSSRESRSKRVKWCSRTRWTTSRPSVTSWPVLSRTPTVDTLLCSFQDDHRLYMVMKYLPGGDLMGLLMKEDTMNEATTRFNAAEMVLAI</sequence>
<keyword evidence="5" id="KW-0418">Kinase</keyword>
<name>A0A8J5M2X6_9STRA</name>
<dbReference type="AlphaFoldDB" id="A0A8J5M2X6"/>
<dbReference type="InterPro" id="IPR050236">
    <property type="entry name" value="Ser_Thr_kinase_AGC"/>
</dbReference>
<evidence type="ECO:0000256" key="7">
    <source>
        <dbReference type="SAM" id="MobiDB-lite"/>
    </source>
</evidence>
<dbReference type="PANTHER" id="PTHR24356">
    <property type="entry name" value="SERINE/THREONINE-PROTEIN KINASE"/>
    <property type="match status" value="1"/>
</dbReference>